<comment type="caution">
    <text evidence="2">The sequence shown here is derived from an EMBL/GenBank/DDBJ whole genome shotgun (WGS) entry which is preliminary data.</text>
</comment>
<dbReference type="InterPro" id="IPR043154">
    <property type="entry name" value="Sec-1-like_dom1"/>
</dbReference>
<dbReference type="SUPFAM" id="SSF56815">
    <property type="entry name" value="Sec1/munc18-like (SM) proteins"/>
    <property type="match status" value="1"/>
</dbReference>
<dbReference type="PANTHER" id="PTHR11679">
    <property type="entry name" value="VESICLE PROTEIN SORTING-ASSOCIATED"/>
    <property type="match status" value="1"/>
</dbReference>
<dbReference type="InterPro" id="IPR043127">
    <property type="entry name" value="Sec-1-like_dom3a"/>
</dbReference>
<evidence type="ECO:0000313" key="2">
    <source>
        <dbReference type="EMBL" id="KAG8225413.1"/>
    </source>
</evidence>
<sequence length="602" mass="66995">MIYPAEACYHSVMDSLKEISQRKLVDILDRIPGKKDLVIDPALMKPLDKITGVNMLRAHGVEKIHKMEKSEVISSCSSLVFLVYADLITAKHVVDQVQASRQRDSKLLYHLVLVPCGLLPINQLIEEEGLYGIVNVHVFAWELIPIDSHVLSFEIPHLYRTCFLNGDYSLLKSVAKSLWSLQMVFGKIPLVLSLGKLSKIVQNMVSGHFEDFGKPDVAVNKIGYMVIMDRSIDYTSSLLTSVTYTGLLDEVFGIKCGAVEFGKDVTGKANPVTYQLSSKDEIYNEIKNKHFADVYPTLKTRAKELEAHFAQLKAADLNTLKHHIKNEIRIVMTKRQSLSYHIGACEGIIGSMGGKYQELQNVEENIVRGRSKKESILYIENCLARQMSYTLALRLISLLSITEGWLTYDEVGSLKSQFLHAYGYKHLVTFHNMEKVGLFSTPTPSSSSAFGGVGDIANRVVQVVSLPKTNTFRLVAQKLKLFPDGNNVQDLKDPSAMGYVFNGLYIPLVCQLVHLLLKKEPKSVIEEQLKSVPGPSLWSEEVLMGSQSSNRARVVLVVVIGGVTQAEIGALQLLEKLTNSRIIIAGTSMLNGNLLMQQLVQS</sequence>
<evidence type="ECO:0000313" key="3">
    <source>
        <dbReference type="Proteomes" id="UP000792457"/>
    </source>
</evidence>
<reference evidence="2" key="2">
    <citation type="submission" date="2017-10" db="EMBL/GenBank/DDBJ databases">
        <title>Ladona fulva Genome sequencing and assembly.</title>
        <authorList>
            <person name="Murali S."/>
            <person name="Richards S."/>
            <person name="Bandaranaike D."/>
            <person name="Bellair M."/>
            <person name="Blankenburg K."/>
            <person name="Chao H."/>
            <person name="Dinh H."/>
            <person name="Doddapaneni H."/>
            <person name="Dugan-Rocha S."/>
            <person name="Elkadiri S."/>
            <person name="Gnanaolivu R."/>
            <person name="Hernandez B."/>
            <person name="Skinner E."/>
            <person name="Javaid M."/>
            <person name="Lee S."/>
            <person name="Li M."/>
            <person name="Ming W."/>
            <person name="Munidasa M."/>
            <person name="Muniz J."/>
            <person name="Nguyen L."/>
            <person name="Hughes D."/>
            <person name="Osuji N."/>
            <person name="Pu L.-L."/>
            <person name="Puazo M."/>
            <person name="Qu C."/>
            <person name="Quiroz J."/>
            <person name="Raj R."/>
            <person name="Weissenberger G."/>
            <person name="Xin Y."/>
            <person name="Zou X."/>
            <person name="Han Y."/>
            <person name="Worley K."/>
            <person name="Muzny D."/>
            <person name="Gibbs R."/>
        </authorList>
    </citation>
    <scope>NUCLEOTIDE SEQUENCE</scope>
    <source>
        <strain evidence="2">Sampled in the wild</strain>
    </source>
</reference>
<evidence type="ECO:0000256" key="1">
    <source>
        <dbReference type="ARBA" id="ARBA00009884"/>
    </source>
</evidence>
<dbReference type="Gene3D" id="1.25.40.850">
    <property type="match status" value="1"/>
</dbReference>
<gene>
    <name evidence="2" type="ORF">J437_LFUL004613</name>
</gene>
<dbReference type="Gene3D" id="3.40.50.2060">
    <property type="match status" value="1"/>
</dbReference>
<evidence type="ECO:0008006" key="4">
    <source>
        <dbReference type="Google" id="ProtNLM"/>
    </source>
</evidence>
<dbReference type="InterPro" id="IPR027482">
    <property type="entry name" value="Sec1-like_dom2"/>
</dbReference>
<proteinExistence type="inferred from homology"/>
<dbReference type="InterPro" id="IPR043155">
    <property type="entry name" value="VPS33_dom3b"/>
</dbReference>
<reference evidence="2" key="1">
    <citation type="submission" date="2013-04" db="EMBL/GenBank/DDBJ databases">
        <authorList>
            <person name="Qu J."/>
            <person name="Murali S.C."/>
            <person name="Bandaranaike D."/>
            <person name="Bellair M."/>
            <person name="Blankenburg K."/>
            <person name="Chao H."/>
            <person name="Dinh H."/>
            <person name="Doddapaneni H."/>
            <person name="Downs B."/>
            <person name="Dugan-Rocha S."/>
            <person name="Elkadiri S."/>
            <person name="Gnanaolivu R.D."/>
            <person name="Hernandez B."/>
            <person name="Javaid M."/>
            <person name="Jayaseelan J.C."/>
            <person name="Lee S."/>
            <person name="Li M."/>
            <person name="Ming W."/>
            <person name="Munidasa M."/>
            <person name="Muniz J."/>
            <person name="Nguyen L."/>
            <person name="Ongeri F."/>
            <person name="Osuji N."/>
            <person name="Pu L.-L."/>
            <person name="Puazo M."/>
            <person name="Qu C."/>
            <person name="Quiroz J."/>
            <person name="Raj R."/>
            <person name="Weissenberger G."/>
            <person name="Xin Y."/>
            <person name="Zou X."/>
            <person name="Han Y."/>
            <person name="Richards S."/>
            <person name="Worley K."/>
            <person name="Muzny D."/>
            <person name="Gibbs R."/>
        </authorList>
    </citation>
    <scope>NUCLEOTIDE SEQUENCE</scope>
    <source>
        <strain evidence="2">Sampled in the wild</strain>
    </source>
</reference>
<comment type="similarity">
    <text evidence="1">Belongs to the STXBP/unc-18/SEC1 family.</text>
</comment>
<dbReference type="EMBL" id="KZ308236">
    <property type="protein sequence ID" value="KAG8225413.1"/>
    <property type="molecule type" value="Genomic_DNA"/>
</dbReference>
<dbReference type="Pfam" id="PF00995">
    <property type="entry name" value="Sec1"/>
    <property type="match status" value="1"/>
</dbReference>
<keyword evidence="3" id="KW-1185">Reference proteome</keyword>
<dbReference type="Proteomes" id="UP000792457">
    <property type="component" value="Unassembled WGS sequence"/>
</dbReference>
<dbReference type="Gene3D" id="3.40.50.1910">
    <property type="match status" value="2"/>
</dbReference>
<dbReference type="OrthoDB" id="10262528at2759"/>
<dbReference type="AlphaFoldDB" id="A0A8K0JZU8"/>
<dbReference type="InterPro" id="IPR036045">
    <property type="entry name" value="Sec1-like_sf"/>
</dbReference>
<organism evidence="2 3">
    <name type="scientific">Ladona fulva</name>
    <name type="common">Scarce chaser dragonfly</name>
    <name type="synonym">Libellula fulva</name>
    <dbReference type="NCBI Taxonomy" id="123851"/>
    <lineage>
        <taxon>Eukaryota</taxon>
        <taxon>Metazoa</taxon>
        <taxon>Ecdysozoa</taxon>
        <taxon>Arthropoda</taxon>
        <taxon>Hexapoda</taxon>
        <taxon>Insecta</taxon>
        <taxon>Pterygota</taxon>
        <taxon>Palaeoptera</taxon>
        <taxon>Odonata</taxon>
        <taxon>Epiprocta</taxon>
        <taxon>Anisoptera</taxon>
        <taxon>Libelluloidea</taxon>
        <taxon>Libellulidae</taxon>
        <taxon>Ladona</taxon>
    </lineage>
</organism>
<protein>
    <recommendedName>
        <fullName evidence="4">Vacuolar protein sorting-associated protein 33B</fullName>
    </recommendedName>
</protein>
<dbReference type="Gene3D" id="3.90.830.10">
    <property type="entry name" value="Syntaxin Binding Protein 1, Chain A, domain 2"/>
    <property type="match status" value="1"/>
</dbReference>
<dbReference type="InterPro" id="IPR001619">
    <property type="entry name" value="Sec1-like"/>
</dbReference>
<name>A0A8K0JZU8_LADFU</name>
<dbReference type="GO" id="GO:0016192">
    <property type="term" value="P:vesicle-mediated transport"/>
    <property type="evidence" value="ECO:0007669"/>
    <property type="project" value="InterPro"/>
</dbReference>
<accession>A0A8K0JZU8</accession>